<dbReference type="AlphaFoldDB" id="A0A6J6TZ32"/>
<accession>A0A6J6TZ32</accession>
<dbReference type="InterPro" id="IPR001537">
    <property type="entry name" value="SpoU_MeTrfase"/>
</dbReference>
<gene>
    <name evidence="5" type="ORF">UFOPK2766_01735</name>
</gene>
<dbReference type="Gene3D" id="3.40.1280.10">
    <property type="match status" value="1"/>
</dbReference>
<dbReference type="InterPro" id="IPR004441">
    <property type="entry name" value="rRNA_MeTrfase_TrmH"/>
</dbReference>
<evidence type="ECO:0000256" key="3">
    <source>
        <dbReference type="SAM" id="MobiDB-lite"/>
    </source>
</evidence>
<dbReference type="InterPro" id="IPR013123">
    <property type="entry name" value="SpoU_subst-bd"/>
</dbReference>
<dbReference type="GO" id="GO:0003723">
    <property type="term" value="F:RNA binding"/>
    <property type="evidence" value="ECO:0007669"/>
    <property type="project" value="InterPro"/>
</dbReference>
<dbReference type="InterPro" id="IPR029064">
    <property type="entry name" value="Ribosomal_eL30-like_sf"/>
</dbReference>
<name>A0A6J6TZ32_9ZZZZ</name>
<dbReference type="Gene3D" id="3.30.1330.30">
    <property type="match status" value="1"/>
</dbReference>
<dbReference type="GO" id="GO:0008173">
    <property type="term" value="F:RNA methyltransferase activity"/>
    <property type="evidence" value="ECO:0007669"/>
    <property type="project" value="InterPro"/>
</dbReference>
<dbReference type="InterPro" id="IPR029026">
    <property type="entry name" value="tRNA_m1G_MTases_N"/>
</dbReference>
<dbReference type="Pfam" id="PF00588">
    <property type="entry name" value="SpoU_methylase"/>
    <property type="match status" value="1"/>
</dbReference>
<dbReference type="Pfam" id="PF08032">
    <property type="entry name" value="SpoU_sub_bind"/>
    <property type="match status" value="1"/>
</dbReference>
<feature type="compositionally biased region" description="Gly residues" evidence="3">
    <location>
        <begin position="1"/>
        <end position="15"/>
    </location>
</feature>
<dbReference type="PANTHER" id="PTHR46429">
    <property type="entry name" value="23S RRNA (GUANOSINE-2'-O-)-METHYLTRANSFERASE RLMB"/>
    <property type="match status" value="1"/>
</dbReference>
<evidence type="ECO:0000259" key="4">
    <source>
        <dbReference type="SMART" id="SM00967"/>
    </source>
</evidence>
<feature type="compositionally biased region" description="Basic and acidic residues" evidence="3">
    <location>
        <begin position="100"/>
        <end position="113"/>
    </location>
</feature>
<feature type="domain" description="RNA 2-O ribose methyltransferase substrate binding" evidence="4">
    <location>
        <begin position="118"/>
        <end position="195"/>
    </location>
</feature>
<dbReference type="PANTHER" id="PTHR46429:SF1">
    <property type="entry name" value="23S RRNA (GUANOSINE-2'-O-)-METHYLTRANSFERASE RLMB"/>
    <property type="match status" value="1"/>
</dbReference>
<evidence type="ECO:0000256" key="1">
    <source>
        <dbReference type="ARBA" id="ARBA00022603"/>
    </source>
</evidence>
<evidence type="ECO:0000256" key="2">
    <source>
        <dbReference type="ARBA" id="ARBA00022679"/>
    </source>
</evidence>
<reference evidence="5" key="1">
    <citation type="submission" date="2020-05" db="EMBL/GenBank/DDBJ databases">
        <authorList>
            <person name="Chiriac C."/>
            <person name="Salcher M."/>
            <person name="Ghai R."/>
            <person name="Kavagutti S V."/>
        </authorList>
    </citation>
    <scope>NUCLEOTIDE SEQUENCE</scope>
</reference>
<dbReference type="SMART" id="SM00967">
    <property type="entry name" value="SpoU_sub_bind"/>
    <property type="match status" value="1"/>
</dbReference>
<keyword evidence="1" id="KW-0489">Methyltransferase</keyword>
<feature type="region of interest" description="Disordered" evidence="3">
    <location>
        <begin position="1"/>
        <end position="119"/>
    </location>
</feature>
<dbReference type="InterPro" id="IPR029028">
    <property type="entry name" value="Alpha/beta_knot_MTases"/>
</dbReference>
<dbReference type="GO" id="GO:0032259">
    <property type="term" value="P:methylation"/>
    <property type="evidence" value="ECO:0007669"/>
    <property type="project" value="UniProtKB-KW"/>
</dbReference>
<dbReference type="SUPFAM" id="SSF75217">
    <property type="entry name" value="alpha/beta knot"/>
    <property type="match status" value="1"/>
</dbReference>
<dbReference type="NCBIfam" id="TIGR00186">
    <property type="entry name" value="rRNA_methyl_3"/>
    <property type="match status" value="1"/>
</dbReference>
<proteinExistence type="predicted"/>
<dbReference type="GO" id="GO:0006396">
    <property type="term" value="P:RNA processing"/>
    <property type="evidence" value="ECO:0007669"/>
    <property type="project" value="InterPro"/>
</dbReference>
<sequence>MSGPKSGGAKSGGPKSGRPKSGGAKSGGAKPGGKPAGSKARAGSKPVGQKPGGPGARSAGGQRRGASGSSAAQPSAVRGAAGARSIGARSSGTRTGGRTSGRDAARPANKDRGLGGTQVEGRQAVRELLLAGERRTYEIVISNEVERVDIISDILDLADELRVPVTNVSRTKLDSVSHTDAPQGIVARAGEIAETPLEKLFETVDGQAPFLLAVDGVTDPGNLGALLRIAECAGVTGVILPKHRAVHVTPTVTKTAAGAIEYLPMALVGGLPTAIETMKAAGIWTVGLDMDGETAIHNLEVAQSGVCLVLGAEGKGLSRLVRQRCDLTASIPLHGRLGSLNVASAGAVACYEVARLRSN</sequence>
<organism evidence="5">
    <name type="scientific">freshwater metagenome</name>
    <dbReference type="NCBI Taxonomy" id="449393"/>
    <lineage>
        <taxon>unclassified sequences</taxon>
        <taxon>metagenomes</taxon>
        <taxon>ecological metagenomes</taxon>
    </lineage>
</organism>
<dbReference type="GO" id="GO:0005829">
    <property type="term" value="C:cytosol"/>
    <property type="evidence" value="ECO:0007669"/>
    <property type="project" value="TreeGrafter"/>
</dbReference>
<dbReference type="CDD" id="cd18103">
    <property type="entry name" value="SpoU-like_RlmB"/>
    <property type="match status" value="1"/>
</dbReference>
<dbReference type="SUPFAM" id="SSF55315">
    <property type="entry name" value="L30e-like"/>
    <property type="match status" value="1"/>
</dbReference>
<keyword evidence="2" id="KW-0808">Transferase</keyword>
<feature type="compositionally biased region" description="Low complexity" evidence="3">
    <location>
        <begin position="36"/>
        <end position="45"/>
    </location>
</feature>
<feature type="compositionally biased region" description="Low complexity" evidence="3">
    <location>
        <begin position="56"/>
        <end position="93"/>
    </location>
</feature>
<dbReference type="EMBL" id="CAEZYU010000091">
    <property type="protein sequence ID" value="CAB4752426.1"/>
    <property type="molecule type" value="Genomic_DNA"/>
</dbReference>
<protein>
    <submittedName>
        <fullName evidence="5">Unannotated protein</fullName>
    </submittedName>
</protein>
<evidence type="ECO:0000313" key="5">
    <source>
        <dbReference type="EMBL" id="CAB4752426.1"/>
    </source>
</evidence>
<feature type="compositionally biased region" description="Gly residues" evidence="3">
    <location>
        <begin position="24"/>
        <end position="35"/>
    </location>
</feature>